<dbReference type="Gene3D" id="3.20.20.190">
    <property type="entry name" value="Phosphatidylinositol (PI) phosphodiesterase"/>
    <property type="match status" value="1"/>
</dbReference>
<dbReference type="PANTHER" id="PTHR46211">
    <property type="entry name" value="GLYCEROPHOSPHORYL DIESTER PHOSPHODIESTERASE"/>
    <property type="match status" value="1"/>
</dbReference>
<feature type="domain" description="GP-PDE" evidence="2">
    <location>
        <begin position="355"/>
        <end position="586"/>
    </location>
</feature>
<comment type="caution">
    <text evidence="3">The sequence shown here is derived from an EMBL/GenBank/DDBJ whole genome shotgun (WGS) entry which is preliminary data.</text>
</comment>
<keyword evidence="1" id="KW-1133">Transmembrane helix</keyword>
<dbReference type="Proteomes" id="UP001314681">
    <property type="component" value="Unassembled WGS sequence"/>
</dbReference>
<keyword evidence="4" id="KW-1185">Reference proteome</keyword>
<dbReference type="InterPro" id="IPR017946">
    <property type="entry name" value="PLC-like_Pdiesterase_TIM-brl"/>
</dbReference>
<dbReference type="Pfam" id="PF10110">
    <property type="entry name" value="GPDPase_memb"/>
    <property type="match status" value="1"/>
</dbReference>
<dbReference type="CDD" id="cd08579">
    <property type="entry name" value="GDPD_memb_like"/>
    <property type="match status" value="1"/>
</dbReference>
<protein>
    <submittedName>
        <fullName evidence="3">Glycerophosphodiester phosphodiesterase</fullName>
    </submittedName>
</protein>
<name>A0ABS6K868_9FIRM</name>
<organism evidence="3 4">
    <name type="scientific">Diplocloster modestus</name>
    <dbReference type="NCBI Taxonomy" id="2850322"/>
    <lineage>
        <taxon>Bacteria</taxon>
        <taxon>Bacillati</taxon>
        <taxon>Bacillota</taxon>
        <taxon>Clostridia</taxon>
        <taxon>Lachnospirales</taxon>
        <taxon>Lachnospiraceae</taxon>
        <taxon>Diplocloster</taxon>
    </lineage>
</organism>
<feature type="transmembrane region" description="Helical" evidence="1">
    <location>
        <begin position="69"/>
        <end position="94"/>
    </location>
</feature>
<dbReference type="RefSeq" id="WP_238726844.1">
    <property type="nucleotide sequence ID" value="NZ_JAHQCX010000007.1"/>
</dbReference>
<proteinExistence type="predicted"/>
<gene>
    <name evidence="3" type="ORF">KTH90_11585</name>
</gene>
<dbReference type="InterPro" id="IPR018476">
    <property type="entry name" value="GlyceroP-diester-Pdiesterase_M"/>
</dbReference>
<feature type="transmembrane region" description="Helical" evidence="1">
    <location>
        <begin position="266"/>
        <end position="290"/>
    </location>
</feature>
<feature type="transmembrane region" description="Helical" evidence="1">
    <location>
        <begin position="168"/>
        <end position="192"/>
    </location>
</feature>
<evidence type="ECO:0000259" key="2">
    <source>
        <dbReference type="PROSITE" id="PS51704"/>
    </source>
</evidence>
<accession>A0ABS6K868</accession>
<feature type="transmembrane region" description="Helical" evidence="1">
    <location>
        <begin position="125"/>
        <end position="148"/>
    </location>
</feature>
<dbReference type="EMBL" id="JAHQCX010000007">
    <property type="protein sequence ID" value="MBU9726656.1"/>
    <property type="molecule type" value="Genomic_DNA"/>
</dbReference>
<dbReference type="Pfam" id="PF03009">
    <property type="entry name" value="GDPD"/>
    <property type="match status" value="1"/>
</dbReference>
<keyword evidence="1" id="KW-0812">Transmembrane</keyword>
<dbReference type="SUPFAM" id="SSF51695">
    <property type="entry name" value="PLC-like phosphodiesterases"/>
    <property type="match status" value="1"/>
</dbReference>
<feature type="transmembrane region" description="Helical" evidence="1">
    <location>
        <begin position="213"/>
        <end position="246"/>
    </location>
</feature>
<reference evidence="3 4" key="1">
    <citation type="submission" date="2021-06" db="EMBL/GenBank/DDBJ databases">
        <title>Description of novel taxa of the family Lachnospiraceae.</title>
        <authorList>
            <person name="Chaplin A.V."/>
            <person name="Sokolova S.R."/>
            <person name="Pikina A.P."/>
            <person name="Korzhanova M."/>
            <person name="Belova V."/>
            <person name="Korostin D."/>
            <person name="Efimov B.A."/>
        </authorList>
    </citation>
    <scope>NUCLEOTIDE SEQUENCE [LARGE SCALE GENOMIC DNA]</scope>
    <source>
        <strain evidence="3 4">ASD4241</strain>
    </source>
</reference>
<evidence type="ECO:0000256" key="1">
    <source>
        <dbReference type="SAM" id="Phobius"/>
    </source>
</evidence>
<dbReference type="PROSITE" id="PS51704">
    <property type="entry name" value="GP_PDE"/>
    <property type="match status" value="1"/>
</dbReference>
<feature type="transmembrane region" description="Helical" evidence="1">
    <location>
        <begin position="20"/>
        <end position="38"/>
    </location>
</feature>
<evidence type="ECO:0000313" key="3">
    <source>
        <dbReference type="EMBL" id="MBU9726656.1"/>
    </source>
</evidence>
<sequence>MRTCFKKAREILNFNMKSLLLFEVGLHIAISATLLYLLRQGILLSLERQGYSYLTAENFLDFIKNPLTILLFSVYVIVMLFLLLFEVSVLLGCFHYSERKVKATVTDIILIGSRQMEIFIGRNPLMWLPGILTLMPFLTMHYLVRQFFNIKILNYAIQILISEFKYPAVWIILFVALLLLCTKLFLAVPAAVMKRGRVKDGFRESRSITGRHYGRFLGSLLVWNIALIVVLSAFYFLFTFLAAVFVHFTKDAAIALGVLLKIEDWIQVGMGYVAGVVGTVCNLVLIYTMYRETTRERGSLPDRLPDYGKSRLFRKFGRKRVAMLIGMCVAALELVYGWYLISQRVVLADDIFVSTQVTAHRGGARTAPENTMSALMNAVEELADYAEIDIQETKDGQLILLHDSSLKRTAGLNKKIWEVNYDEIRNLDAGGWFRKEFSGEPIPTLREVLDYCKGKLNLNIEIKSNGHNEDIVPKVIGLIGEYHMEDQCIVTSMDYHFLRQVKELNPGITTGYIMSVAYGDVSRLEYADLLSVKYIYVTESMVRSAHEAGKQVHAWTVNAEGNMMRMNSIGVDNIITDRTTLVREVLAQENTDTFVELLKIALR</sequence>
<keyword evidence="1" id="KW-0472">Membrane</keyword>
<feature type="transmembrane region" description="Helical" evidence="1">
    <location>
        <begin position="321"/>
        <end position="341"/>
    </location>
</feature>
<dbReference type="InterPro" id="IPR030395">
    <property type="entry name" value="GP_PDE_dom"/>
</dbReference>
<dbReference type="PANTHER" id="PTHR46211:SF8">
    <property type="entry name" value="PHOSPHODIESTERASE"/>
    <property type="match status" value="1"/>
</dbReference>
<evidence type="ECO:0000313" key="4">
    <source>
        <dbReference type="Proteomes" id="UP001314681"/>
    </source>
</evidence>